<evidence type="ECO:0000313" key="4">
    <source>
        <dbReference type="Proteomes" id="UP000183442"/>
    </source>
</evidence>
<dbReference type="InterPro" id="IPR001434">
    <property type="entry name" value="OmcB-like_DUF11"/>
</dbReference>
<dbReference type="Proteomes" id="UP000183442">
    <property type="component" value="Unassembled WGS sequence"/>
</dbReference>
<dbReference type="EMBL" id="FOTL01000026">
    <property type="protein sequence ID" value="SFL67201.1"/>
    <property type="molecule type" value="Genomic_DNA"/>
</dbReference>
<evidence type="ECO:0000259" key="2">
    <source>
        <dbReference type="Pfam" id="PF01345"/>
    </source>
</evidence>
<dbReference type="NCBIfam" id="TIGR01451">
    <property type="entry name" value="B_ant_repeat"/>
    <property type="match status" value="1"/>
</dbReference>
<dbReference type="AlphaFoldDB" id="A0A1I4JLR3"/>
<keyword evidence="1" id="KW-0812">Transmembrane</keyword>
<evidence type="ECO:0000313" key="3">
    <source>
        <dbReference type="EMBL" id="SFL67201.1"/>
    </source>
</evidence>
<dbReference type="Pfam" id="PF01345">
    <property type="entry name" value="DUF11"/>
    <property type="match status" value="1"/>
</dbReference>
<organism evidence="3 4">
    <name type="scientific">Methanobrevibacter olleyae</name>
    <dbReference type="NCBI Taxonomy" id="294671"/>
    <lineage>
        <taxon>Archaea</taxon>
        <taxon>Methanobacteriati</taxon>
        <taxon>Methanobacteriota</taxon>
        <taxon>Methanomada group</taxon>
        <taxon>Methanobacteria</taxon>
        <taxon>Methanobacteriales</taxon>
        <taxon>Methanobacteriaceae</taxon>
        <taxon>Methanobrevibacter</taxon>
    </lineage>
</organism>
<protein>
    <submittedName>
        <fullName evidence="3">Conserved repeat domain-containing protein</fullName>
    </submittedName>
</protein>
<name>A0A1I4JLR3_METOL</name>
<dbReference type="RefSeq" id="WP_143743975.1">
    <property type="nucleotide sequence ID" value="NZ_FOTL01000026.1"/>
</dbReference>
<reference evidence="4" key="1">
    <citation type="submission" date="2016-10" db="EMBL/GenBank/DDBJ databases">
        <authorList>
            <person name="Varghese N."/>
        </authorList>
    </citation>
    <scope>NUCLEOTIDE SEQUENCE [LARGE SCALE GENOMIC DNA]</scope>
    <source>
        <strain evidence="4">DSM 16632</strain>
    </source>
</reference>
<keyword evidence="1" id="KW-0472">Membrane</keyword>
<dbReference type="Gene3D" id="2.60.40.740">
    <property type="match status" value="1"/>
</dbReference>
<feature type="transmembrane region" description="Helical" evidence="1">
    <location>
        <begin position="170"/>
        <end position="187"/>
    </location>
</feature>
<accession>A0A1I4JLR3</accession>
<feature type="non-terminal residue" evidence="3">
    <location>
        <position position="1"/>
    </location>
</feature>
<proteinExistence type="predicted"/>
<feature type="domain" description="DUF11" evidence="2">
    <location>
        <begin position="21"/>
        <end position="137"/>
    </location>
</feature>
<dbReference type="InterPro" id="IPR047589">
    <property type="entry name" value="DUF11_rpt"/>
</dbReference>
<sequence length="192" mass="20286">ETGNGTSNATNNNVSLNNVTLRVTKVSDKSVANVGDKVTYIITVVNVGSTSANGVSVSELIPKGLTLINNSWNTNKWTKAGNVWTLVGALNGGSSATLKLVFLVNGKSNGTVVNDVLVMSNETGNGTVNATNNNVTLNVTNGSDRIVDNSTASNTNNYVYRGSIGMKPTGNPLAIFIMVIFVLFVPFRRFKK</sequence>
<keyword evidence="1" id="KW-1133">Transmembrane helix</keyword>
<evidence type="ECO:0000256" key="1">
    <source>
        <dbReference type="SAM" id="Phobius"/>
    </source>
</evidence>
<gene>
    <name evidence="3" type="ORF">SAMN02910297_01478</name>
</gene>